<reference evidence="2 3" key="1">
    <citation type="submission" date="2019-07" db="EMBL/GenBank/DDBJ databases">
        <title>Chromosome genome assembly for large yellow croaker.</title>
        <authorList>
            <person name="Xiao S."/>
        </authorList>
    </citation>
    <scope>NUCLEOTIDE SEQUENCE [LARGE SCALE GENOMIC DNA]</scope>
    <source>
        <strain evidence="2">JMULYC20181020</strain>
        <tissue evidence="2">Muscle</tissue>
    </source>
</reference>
<protein>
    <submittedName>
        <fullName evidence="2">Uncharacterized protein</fullName>
    </submittedName>
</protein>
<feature type="region of interest" description="Disordered" evidence="1">
    <location>
        <begin position="1"/>
        <end position="28"/>
    </location>
</feature>
<accession>A0A6G0HFE5</accession>
<feature type="region of interest" description="Disordered" evidence="1">
    <location>
        <begin position="230"/>
        <end position="266"/>
    </location>
</feature>
<dbReference type="EMBL" id="REGW02000221">
    <property type="protein sequence ID" value="KAE8277751.1"/>
    <property type="molecule type" value="Genomic_DNA"/>
</dbReference>
<gene>
    <name evidence="2" type="ORF">D5F01_LYC24232</name>
</gene>
<evidence type="ECO:0000256" key="1">
    <source>
        <dbReference type="SAM" id="MobiDB-lite"/>
    </source>
</evidence>
<comment type="caution">
    <text evidence="2">The sequence shown here is derived from an EMBL/GenBank/DDBJ whole genome shotgun (WGS) entry which is preliminary data.</text>
</comment>
<evidence type="ECO:0000313" key="2">
    <source>
        <dbReference type="EMBL" id="KAE8277751.1"/>
    </source>
</evidence>
<proteinExistence type="predicted"/>
<feature type="region of interest" description="Disordered" evidence="1">
    <location>
        <begin position="280"/>
        <end position="309"/>
    </location>
</feature>
<sequence length="764" mass="84326">MACIATTKAHGAKRRHPATSSRKTPAEPSATCYLTRGSSDKEWYAWNTSSEALVLRKGDSLRTLLVNSNFEDTNDVSVRVLRDFTICGMGSSTCRLQREITFPEPIDDLARSAATQIDLKEMCTSKGIECATFLAQYTHKPVDEELLLGSRVHALFVQTVGEMLRRKYDIMHHYPLFNRALGLYYSDKGSSSDPPGVVEMIAQGGLLDRSVEEHQTLHGIPLVGADHTLFSRWNHPGSREEREESEALEEKEPSGNPDDETPDDRYDVLGDAAETVINSATESDEDGASASKPRCPIPHPHPSGAESDDETFTANMLKTFNNHPGTLTDRPGAFPYMFKMHTSGDLKFDDLVNYCITRSAHAESIGVLPARKDWGSVNPVLLMEDPVDPATGKTVRRYTVTSRGQLSTIVANRGAVDLGCSKCYNEVFLPDRPVSRLNLDVDLKCCRKCNEKFATRSERSVKHKVSSALTTSLILVIVESLLRCAKVKASEFESDFSLRELAKVVGKIAVYFRVSTAKSKLSLRTLWYLPVELCCFEGIEAYKPLLDMMEKVSLNYALLSYPDDGDSCGLCEVGDAVERSGHGKVIRGPRCLRIDPSRAANRRPGIDKAPYSFRKCVRLPNCYKEDSGFEYIDTFNTQGIEDPGFEDPLSLSVGLSSNPILVDVTSLGSRFRSVIKARGYAQPLTISGLQQAPDQGHVKSEARRLASLWGVPVTIRKTGSGLFCVQANEKSTTYPCPIHNRVHSTSKLGALVFASHTKPKCFVA</sequence>
<dbReference type="AlphaFoldDB" id="A0A6G0HFE5"/>
<keyword evidence="3" id="KW-1185">Reference proteome</keyword>
<organism evidence="2 3">
    <name type="scientific">Larimichthys crocea</name>
    <name type="common">Large yellow croaker</name>
    <name type="synonym">Pseudosciaena crocea</name>
    <dbReference type="NCBI Taxonomy" id="215358"/>
    <lineage>
        <taxon>Eukaryota</taxon>
        <taxon>Metazoa</taxon>
        <taxon>Chordata</taxon>
        <taxon>Craniata</taxon>
        <taxon>Vertebrata</taxon>
        <taxon>Euteleostomi</taxon>
        <taxon>Actinopterygii</taxon>
        <taxon>Neopterygii</taxon>
        <taxon>Teleostei</taxon>
        <taxon>Neoteleostei</taxon>
        <taxon>Acanthomorphata</taxon>
        <taxon>Eupercaria</taxon>
        <taxon>Sciaenidae</taxon>
        <taxon>Larimichthys</taxon>
    </lineage>
</organism>
<dbReference type="Proteomes" id="UP000424527">
    <property type="component" value="Unassembled WGS sequence"/>
</dbReference>
<name>A0A6G0HFE5_LARCR</name>
<evidence type="ECO:0000313" key="3">
    <source>
        <dbReference type="Proteomes" id="UP000424527"/>
    </source>
</evidence>